<gene>
    <name evidence="17" type="primary">ribF</name>
    <name evidence="17" type="ORF">E2K98_00825</name>
    <name evidence="16" type="ORF">RCG21_11500</name>
</gene>
<dbReference type="GO" id="GO:0009398">
    <property type="term" value="P:FMN biosynthetic process"/>
    <property type="evidence" value="ECO:0007669"/>
    <property type="project" value="UniProtKB-UniRule"/>
</dbReference>
<reference evidence="17 18" key="1">
    <citation type="submission" date="2019-03" db="EMBL/GenBank/DDBJ databases">
        <title>Bacillus niacini sp. nov. a Nicotinate-Metabolizing Mesophile Isolated from Soil.</title>
        <authorList>
            <person name="Zhang G."/>
        </authorList>
    </citation>
    <scope>NUCLEOTIDE SEQUENCE [LARGE SCALE GENOMIC DNA]</scope>
    <source>
        <strain evidence="17 18">WN066</strain>
    </source>
</reference>
<dbReference type="NCBIfam" id="NF004162">
    <property type="entry name" value="PRK05627.1-5"/>
    <property type="match status" value="1"/>
</dbReference>
<dbReference type="UniPathway" id="UPA00277">
    <property type="reaction ID" value="UER00407"/>
</dbReference>
<keyword evidence="10 14" id="KW-0067">ATP-binding</keyword>
<dbReference type="CDD" id="cd02064">
    <property type="entry name" value="FAD_synthetase_N"/>
    <property type="match status" value="1"/>
</dbReference>
<evidence type="ECO:0000256" key="7">
    <source>
        <dbReference type="ARBA" id="ARBA00022741"/>
    </source>
</evidence>
<dbReference type="FunFam" id="2.40.30.30:FF:000004">
    <property type="entry name" value="Riboflavin biosynthesis protein"/>
    <property type="match status" value="1"/>
</dbReference>
<dbReference type="RefSeq" id="WP_133332435.1">
    <property type="nucleotide sequence ID" value="NZ_JAVGVR010000001.1"/>
</dbReference>
<evidence type="ECO:0000256" key="6">
    <source>
        <dbReference type="ARBA" id="ARBA00022695"/>
    </source>
</evidence>
<comment type="catalytic activity">
    <reaction evidence="13 14">
        <text>FMN + ATP + H(+) = FAD + diphosphate</text>
        <dbReference type="Rhea" id="RHEA:17237"/>
        <dbReference type="ChEBI" id="CHEBI:15378"/>
        <dbReference type="ChEBI" id="CHEBI:30616"/>
        <dbReference type="ChEBI" id="CHEBI:33019"/>
        <dbReference type="ChEBI" id="CHEBI:57692"/>
        <dbReference type="ChEBI" id="CHEBI:58210"/>
        <dbReference type="EC" id="2.7.7.2"/>
    </reaction>
</comment>
<dbReference type="NCBIfam" id="TIGR00083">
    <property type="entry name" value="ribF"/>
    <property type="match status" value="1"/>
</dbReference>
<dbReference type="Pfam" id="PF06574">
    <property type="entry name" value="FAD_syn"/>
    <property type="match status" value="1"/>
</dbReference>
<comment type="pathway">
    <text evidence="2 14">Cofactor biosynthesis; FMN biosynthesis; FMN from riboflavin (ATP route): step 1/1.</text>
</comment>
<dbReference type="GO" id="GO:0006747">
    <property type="term" value="P:FAD biosynthetic process"/>
    <property type="evidence" value="ECO:0007669"/>
    <property type="project" value="UniProtKB-UniRule"/>
</dbReference>
<dbReference type="InterPro" id="IPR002606">
    <property type="entry name" value="Riboflavin_kinase_bac"/>
</dbReference>
<dbReference type="EMBL" id="JAVGVR010000001">
    <property type="protein sequence ID" value="MDQ6596970.1"/>
    <property type="molecule type" value="Genomic_DNA"/>
</dbReference>
<dbReference type="NCBIfam" id="NF004160">
    <property type="entry name" value="PRK05627.1-3"/>
    <property type="match status" value="1"/>
</dbReference>
<keyword evidence="6 14" id="KW-0548">Nucleotidyltransferase</keyword>
<evidence type="ECO:0000256" key="10">
    <source>
        <dbReference type="ARBA" id="ARBA00022840"/>
    </source>
</evidence>
<dbReference type="NCBIfam" id="NF004161">
    <property type="entry name" value="PRK05627.1-4"/>
    <property type="match status" value="1"/>
</dbReference>
<protein>
    <recommendedName>
        <fullName evidence="14">Riboflavin biosynthesis protein</fullName>
    </recommendedName>
    <domain>
        <recommendedName>
            <fullName evidence="14">Riboflavin kinase</fullName>
            <ecNumber evidence="14">2.7.1.26</ecNumber>
        </recommendedName>
        <alternativeName>
            <fullName evidence="14">Flavokinase</fullName>
        </alternativeName>
    </domain>
    <domain>
        <recommendedName>
            <fullName evidence="14">FMN adenylyltransferase</fullName>
            <ecNumber evidence="14">2.7.7.2</ecNumber>
        </recommendedName>
        <alternativeName>
            <fullName evidence="14">FAD pyrophosphorylase</fullName>
        </alternativeName>
        <alternativeName>
            <fullName evidence="14">FAD synthase</fullName>
        </alternativeName>
    </domain>
</protein>
<dbReference type="InterPro" id="IPR023465">
    <property type="entry name" value="Riboflavin_kinase_dom_sf"/>
</dbReference>
<dbReference type="Proteomes" id="UP001178888">
    <property type="component" value="Unassembled WGS sequence"/>
</dbReference>
<dbReference type="PANTHER" id="PTHR22749">
    <property type="entry name" value="RIBOFLAVIN KINASE/FMN ADENYLYLTRANSFERASE"/>
    <property type="match status" value="1"/>
</dbReference>
<feature type="domain" description="Riboflavin kinase" evidence="15">
    <location>
        <begin position="185"/>
        <end position="311"/>
    </location>
</feature>
<accession>A0A4R5VZB2</accession>
<dbReference type="AlphaFoldDB" id="A0A4R5VZB2"/>
<evidence type="ECO:0000256" key="13">
    <source>
        <dbReference type="ARBA" id="ARBA00049494"/>
    </source>
</evidence>
<keyword evidence="9 14" id="KW-0274">FAD</keyword>
<dbReference type="Gene3D" id="2.40.30.30">
    <property type="entry name" value="Riboflavin kinase-like"/>
    <property type="match status" value="1"/>
</dbReference>
<dbReference type="PANTHER" id="PTHR22749:SF6">
    <property type="entry name" value="RIBOFLAVIN KINASE"/>
    <property type="match status" value="1"/>
</dbReference>
<dbReference type="SUPFAM" id="SSF52374">
    <property type="entry name" value="Nucleotidylyl transferase"/>
    <property type="match status" value="1"/>
</dbReference>
<keyword evidence="8 14" id="KW-0418">Kinase</keyword>
<dbReference type="FunFam" id="3.40.50.620:FF:000021">
    <property type="entry name" value="Riboflavin biosynthesis protein"/>
    <property type="match status" value="1"/>
</dbReference>
<evidence type="ECO:0000313" key="18">
    <source>
        <dbReference type="Proteomes" id="UP000295132"/>
    </source>
</evidence>
<organism evidence="17 18">
    <name type="scientific">Bacillus salipaludis</name>
    <dbReference type="NCBI Taxonomy" id="2547811"/>
    <lineage>
        <taxon>Bacteria</taxon>
        <taxon>Bacillati</taxon>
        <taxon>Bacillota</taxon>
        <taxon>Bacilli</taxon>
        <taxon>Bacillales</taxon>
        <taxon>Bacillaceae</taxon>
        <taxon>Bacillus</taxon>
    </lineage>
</organism>
<comment type="caution">
    <text evidence="17">The sequence shown here is derived from an EMBL/GenBank/DDBJ whole genome shotgun (WGS) entry which is preliminary data.</text>
</comment>
<evidence type="ECO:0000256" key="14">
    <source>
        <dbReference type="PIRNR" id="PIRNR004491"/>
    </source>
</evidence>
<evidence type="ECO:0000313" key="16">
    <source>
        <dbReference type="EMBL" id="MDQ6596970.1"/>
    </source>
</evidence>
<dbReference type="SMART" id="SM00904">
    <property type="entry name" value="Flavokinase"/>
    <property type="match status" value="1"/>
</dbReference>
<reference evidence="16" key="2">
    <citation type="submission" date="2023-08" db="EMBL/GenBank/DDBJ databases">
        <title>Nitrogen cycling bacteria in agricultural field soils.</title>
        <authorList>
            <person name="Jang J."/>
        </authorList>
    </citation>
    <scope>NUCLEOTIDE SEQUENCE</scope>
    <source>
        <strain evidence="16">PS3-36</strain>
    </source>
</reference>
<dbReference type="PIRSF" id="PIRSF004491">
    <property type="entry name" value="FAD_Synth"/>
    <property type="match status" value="1"/>
</dbReference>
<evidence type="ECO:0000256" key="11">
    <source>
        <dbReference type="ARBA" id="ARBA00023268"/>
    </source>
</evidence>
<dbReference type="EC" id="2.7.1.26" evidence="14"/>
<dbReference type="Pfam" id="PF01687">
    <property type="entry name" value="Flavokinase"/>
    <property type="match status" value="1"/>
</dbReference>
<evidence type="ECO:0000313" key="17">
    <source>
        <dbReference type="EMBL" id="TDK64819.1"/>
    </source>
</evidence>
<keyword evidence="11" id="KW-0511">Multifunctional enzyme</keyword>
<keyword evidence="19" id="KW-1185">Reference proteome</keyword>
<comment type="pathway">
    <text evidence="1 14">Cofactor biosynthesis; FAD biosynthesis; FAD from FMN: step 1/1.</text>
</comment>
<evidence type="ECO:0000256" key="8">
    <source>
        <dbReference type="ARBA" id="ARBA00022777"/>
    </source>
</evidence>
<dbReference type="InterPro" id="IPR014729">
    <property type="entry name" value="Rossmann-like_a/b/a_fold"/>
</dbReference>
<sequence>MEVKKLNFPNFTDISDLPPLSMALGYFDGVHLGHQQVILEAMRQAKELGLKSAVMTFDPHPSVVLGKSEQHVRYITPLSEKIYIFEKMGIDYVFIIHFTTEFANLLPQEFIDQYVINLNVKHVVAGFDFTYGRMGKGTMETIPFHSREQFTFSVIPKLTKKEEKVSSTRIRNLLKEGRTAELPDLLGRNYTTAGTVIHGDKRGRTIGFPTANVDVGEEYLLPPLGVYSVRMKVDGKWYNGVCNLGIKPTFNNEAKKPSVEVHLFEFNQMIYGKEVKVEWHQFIRKEQKFSGIEELVAQIERDKQTALNYFKKFDKVSEDCSESTTFLH</sequence>
<keyword evidence="5 14" id="KW-0808">Transferase</keyword>
<dbReference type="InterPro" id="IPR023468">
    <property type="entry name" value="Riboflavin_kinase"/>
</dbReference>
<evidence type="ECO:0000256" key="9">
    <source>
        <dbReference type="ARBA" id="ARBA00022827"/>
    </source>
</evidence>
<evidence type="ECO:0000256" key="4">
    <source>
        <dbReference type="ARBA" id="ARBA00022643"/>
    </source>
</evidence>
<evidence type="ECO:0000259" key="15">
    <source>
        <dbReference type="SMART" id="SM00904"/>
    </source>
</evidence>
<dbReference type="GO" id="GO:0003919">
    <property type="term" value="F:FMN adenylyltransferase activity"/>
    <property type="evidence" value="ECO:0007669"/>
    <property type="project" value="UniProtKB-UniRule"/>
</dbReference>
<evidence type="ECO:0000256" key="3">
    <source>
        <dbReference type="ARBA" id="ARBA00022630"/>
    </source>
</evidence>
<evidence type="ECO:0000256" key="12">
    <source>
        <dbReference type="ARBA" id="ARBA00047880"/>
    </source>
</evidence>
<comment type="catalytic activity">
    <reaction evidence="12 14">
        <text>riboflavin + ATP = FMN + ADP + H(+)</text>
        <dbReference type="Rhea" id="RHEA:14357"/>
        <dbReference type="ChEBI" id="CHEBI:15378"/>
        <dbReference type="ChEBI" id="CHEBI:30616"/>
        <dbReference type="ChEBI" id="CHEBI:57986"/>
        <dbReference type="ChEBI" id="CHEBI:58210"/>
        <dbReference type="ChEBI" id="CHEBI:456216"/>
        <dbReference type="EC" id="2.7.1.26"/>
    </reaction>
</comment>
<dbReference type="EMBL" id="SMYO01000001">
    <property type="protein sequence ID" value="TDK64819.1"/>
    <property type="molecule type" value="Genomic_DNA"/>
</dbReference>
<proteinExistence type="inferred from homology"/>
<name>A0A4R5VZB2_9BACI</name>
<evidence type="ECO:0000256" key="2">
    <source>
        <dbReference type="ARBA" id="ARBA00005201"/>
    </source>
</evidence>
<comment type="similarity">
    <text evidence="14">Belongs to the ribF family.</text>
</comment>
<evidence type="ECO:0000256" key="5">
    <source>
        <dbReference type="ARBA" id="ARBA00022679"/>
    </source>
</evidence>
<dbReference type="SUPFAM" id="SSF82114">
    <property type="entry name" value="Riboflavin kinase-like"/>
    <property type="match status" value="1"/>
</dbReference>
<dbReference type="Proteomes" id="UP000295132">
    <property type="component" value="Unassembled WGS sequence"/>
</dbReference>
<dbReference type="InterPro" id="IPR015865">
    <property type="entry name" value="Riboflavin_kinase_bac/euk"/>
</dbReference>
<dbReference type="UniPathway" id="UPA00276">
    <property type="reaction ID" value="UER00406"/>
</dbReference>
<dbReference type="GO" id="GO:0005524">
    <property type="term" value="F:ATP binding"/>
    <property type="evidence" value="ECO:0007669"/>
    <property type="project" value="UniProtKB-UniRule"/>
</dbReference>
<evidence type="ECO:0000256" key="1">
    <source>
        <dbReference type="ARBA" id="ARBA00004726"/>
    </source>
</evidence>
<dbReference type="GO" id="GO:0008531">
    <property type="term" value="F:riboflavin kinase activity"/>
    <property type="evidence" value="ECO:0007669"/>
    <property type="project" value="UniProtKB-UniRule"/>
</dbReference>
<dbReference type="EC" id="2.7.7.2" evidence="14"/>
<keyword evidence="7 14" id="KW-0547">Nucleotide-binding</keyword>
<dbReference type="InterPro" id="IPR015864">
    <property type="entry name" value="FAD_synthase"/>
</dbReference>
<evidence type="ECO:0000313" key="19">
    <source>
        <dbReference type="Proteomes" id="UP001178888"/>
    </source>
</evidence>
<keyword evidence="4 14" id="KW-0288">FMN</keyword>
<dbReference type="Gene3D" id="3.40.50.620">
    <property type="entry name" value="HUPs"/>
    <property type="match status" value="1"/>
</dbReference>
<dbReference type="GO" id="GO:0009231">
    <property type="term" value="P:riboflavin biosynthetic process"/>
    <property type="evidence" value="ECO:0007669"/>
    <property type="project" value="InterPro"/>
</dbReference>
<keyword evidence="3 14" id="KW-0285">Flavoprotein</keyword>